<reference evidence="1" key="2">
    <citation type="journal article" date="2015" name="Data Brief">
        <title>Shoot transcriptome of the giant reed, Arundo donax.</title>
        <authorList>
            <person name="Barrero R.A."/>
            <person name="Guerrero F.D."/>
            <person name="Moolhuijzen P."/>
            <person name="Goolsby J.A."/>
            <person name="Tidwell J."/>
            <person name="Bellgard S.E."/>
            <person name="Bellgard M.I."/>
        </authorList>
    </citation>
    <scope>NUCLEOTIDE SEQUENCE</scope>
    <source>
        <tissue evidence="1">Shoot tissue taken approximately 20 cm above the soil surface</tissue>
    </source>
</reference>
<accession>A0A0A8ZE04</accession>
<protein>
    <submittedName>
        <fullName evidence="1">Uncharacterized protein</fullName>
    </submittedName>
</protein>
<name>A0A0A8ZE04_ARUDO</name>
<proteinExistence type="predicted"/>
<organism evidence="1">
    <name type="scientific">Arundo donax</name>
    <name type="common">Giant reed</name>
    <name type="synonym">Donax arundinaceus</name>
    <dbReference type="NCBI Taxonomy" id="35708"/>
    <lineage>
        <taxon>Eukaryota</taxon>
        <taxon>Viridiplantae</taxon>
        <taxon>Streptophyta</taxon>
        <taxon>Embryophyta</taxon>
        <taxon>Tracheophyta</taxon>
        <taxon>Spermatophyta</taxon>
        <taxon>Magnoliopsida</taxon>
        <taxon>Liliopsida</taxon>
        <taxon>Poales</taxon>
        <taxon>Poaceae</taxon>
        <taxon>PACMAD clade</taxon>
        <taxon>Arundinoideae</taxon>
        <taxon>Arundineae</taxon>
        <taxon>Arundo</taxon>
    </lineage>
</organism>
<evidence type="ECO:0000313" key="1">
    <source>
        <dbReference type="EMBL" id="JAD35923.1"/>
    </source>
</evidence>
<dbReference type="AlphaFoldDB" id="A0A0A8ZE04"/>
<reference evidence="1" key="1">
    <citation type="submission" date="2014-09" db="EMBL/GenBank/DDBJ databases">
        <authorList>
            <person name="Magalhaes I.L.F."/>
            <person name="Oliveira U."/>
            <person name="Santos F.R."/>
            <person name="Vidigal T.H.D.A."/>
            <person name="Brescovit A.D."/>
            <person name="Santos A.J."/>
        </authorList>
    </citation>
    <scope>NUCLEOTIDE SEQUENCE</scope>
    <source>
        <tissue evidence="1">Shoot tissue taken approximately 20 cm above the soil surface</tissue>
    </source>
</reference>
<sequence length="29" mass="3285">MCLCKTILVPCPRAGRPPISIPAAYRYFF</sequence>
<dbReference type="EMBL" id="GBRH01261972">
    <property type="protein sequence ID" value="JAD35923.1"/>
    <property type="molecule type" value="Transcribed_RNA"/>
</dbReference>